<evidence type="ECO:0000313" key="2">
    <source>
        <dbReference type="EMBL" id="GAA2408446.1"/>
    </source>
</evidence>
<dbReference type="Pfam" id="PF13560">
    <property type="entry name" value="HTH_31"/>
    <property type="match status" value="1"/>
</dbReference>
<dbReference type="SUPFAM" id="SSF47413">
    <property type="entry name" value="lambda repressor-like DNA-binding domains"/>
    <property type="match status" value="1"/>
</dbReference>
<dbReference type="CDD" id="cd00093">
    <property type="entry name" value="HTH_XRE"/>
    <property type="match status" value="1"/>
</dbReference>
<name>A0ABN3IPA2_9ACTN</name>
<protein>
    <submittedName>
        <fullName evidence="2">Helix-turn-helix transcriptional regulator</fullName>
    </submittedName>
</protein>
<dbReference type="Proteomes" id="UP001501231">
    <property type="component" value="Unassembled WGS sequence"/>
</dbReference>
<evidence type="ECO:0000313" key="3">
    <source>
        <dbReference type="Proteomes" id="UP001501231"/>
    </source>
</evidence>
<accession>A0ABN3IPA2</accession>
<comment type="caution">
    <text evidence="2">The sequence shown here is derived from an EMBL/GenBank/DDBJ whole genome shotgun (WGS) entry which is preliminary data.</text>
</comment>
<dbReference type="InterPro" id="IPR010982">
    <property type="entry name" value="Lambda_DNA-bd_dom_sf"/>
</dbReference>
<dbReference type="RefSeq" id="WP_344587969.1">
    <property type="nucleotide sequence ID" value="NZ_BAAARW010000005.1"/>
</dbReference>
<dbReference type="SMART" id="SM00530">
    <property type="entry name" value="HTH_XRE"/>
    <property type="match status" value="1"/>
</dbReference>
<sequence length="284" mass="32219">MAKPLPSTARRRKIGRVLRQIREDAGLTLNAAGRSMERSGSSLSLIEKGIQQLRLRDLKHILDVYDVAPDTRAALMTLAEQQQQLGWWEEFKDTISPAARDYASLESNATHLDAYEMGFIPGLLQTEDYARVVMHAGQVENNPAQAERFVVYRMARQQILDRTRTPRLHVVIDEAALRRKRGRRQVMQEQLVKLIEQSRRDDISLQVLPFDVESDPGDVTSFQILDIGRPAVLSTVLIDHLTGSWFMEEESIIAAYRASFRRLSAAALGELDSQKLVQRIVSDL</sequence>
<feature type="domain" description="HTH cro/C1-type" evidence="1">
    <location>
        <begin position="18"/>
        <end position="72"/>
    </location>
</feature>
<dbReference type="EMBL" id="BAAARW010000005">
    <property type="protein sequence ID" value="GAA2408446.1"/>
    <property type="molecule type" value="Genomic_DNA"/>
</dbReference>
<dbReference type="Gene3D" id="1.10.260.40">
    <property type="entry name" value="lambda repressor-like DNA-binding domains"/>
    <property type="match status" value="1"/>
</dbReference>
<keyword evidence="3" id="KW-1185">Reference proteome</keyword>
<dbReference type="PROSITE" id="PS50943">
    <property type="entry name" value="HTH_CROC1"/>
    <property type="match status" value="1"/>
</dbReference>
<organism evidence="2 3">
    <name type="scientific">Actinomadura vinacea</name>
    <dbReference type="NCBI Taxonomy" id="115336"/>
    <lineage>
        <taxon>Bacteria</taxon>
        <taxon>Bacillati</taxon>
        <taxon>Actinomycetota</taxon>
        <taxon>Actinomycetes</taxon>
        <taxon>Streptosporangiales</taxon>
        <taxon>Thermomonosporaceae</taxon>
        <taxon>Actinomadura</taxon>
    </lineage>
</organism>
<dbReference type="InterPro" id="IPR043917">
    <property type="entry name" value="DUF5753"/>
</dbReference>
<proteinExistence type="predicted"/>
<dbReference type="InterPro" id="IPR001387">
    <property type="entry name" value="Cro/C1-type_HTH"/>
</dbReference>
<dbReference type="Pfam" id="PF19054">
    <property type="entry name" value="DUF5753"/>
    <property type="match status" value="1"/>
</dbReference>
<gene>
    <name evidence="2" type="ORF">GCM10010191_16230</name>
</gene>
<reference evidence="2 3" key="1">
    <citation type="journal article" date="2019" name="Int. J. Syst. Evol. Microbiol.">
        <title>The Global Catalogue of Microorganisms (GCM) 10K type strain sequencing project: providing services to taxonomists for standard genome sequencing and annotation.</title>
        <authorList>
            <consortium name="The Broad Institute Genomics Platform"/>
            <consortium name="The Broad Institute Genome Sequencing Center for Infectious Disease"/>
            <person name="Wu L."/>
            <person name="Ma J."/>
        </authorList>
    </citation>
    <scope>NUCLEOTIDE SEQUENCE [LARGE SCALE GENOMIC DNA]</scope>
    <source>
        <strain evidence="2 3">JCM 3325</strain>
    </source>
</reference>
<evidence type="ECO:0000259" key="1">
    <source>
        <dbReference type="PROSITE" id="PS50943"/>
    </source>
</evidence>